<keyword evidence="2" id="KW-0812">Transmembrane</keyword>
<dbReference type="SMART" id="SM00240">
    <property type="entry name" value="FHA"/>
    <property type="match status" value="1"/>
</dbReference>
<dbReference type="InterPro" id="IPR045962">
    <property type="entry name" value="DUF6382"/>
</dbReference>
<evidence type="ECO:0000256" key="2">
    <source>
        <dbReference type="SAM" id="Phobius"/>
    </source>
</evidence>
<evidence type="ECO:0000259" key="3">
    <source>
        <dbReference type="PROSITE" id="PS50006"/>
    </source>
</evidence>
<accession>A0A927H1V2</accession>
<feature type="region of interest" description="Disordered" evidence="1">
    <location>
        <begin position="199"/>
        <end position="265"/>
    </location>
</feature>
<evidence type="ECO:0000313" key="4">
    <source>
        <dbReference type="EMBL" id="MBD2865145.1"/>
    </source>
</evidence>
<dbReference type="AlphaFoldDB" id="A0A927H1V2"/>
<dbReference type="CDD" id="cd00060">
    <property type="entry name" value="FHA"/>
    <property type="match status" value="1"/>
</dbReference>
<feature type="domain" description="FHA" evidence="3">
    <location>
        <begin position="511"/>
        <end position="561"/>
    </location>
</feature>
<evidence type="ECO:0000313" key="5">
    <source>
        <dbReference type="Proteomes" id="UP000639396"/>
    </source>
</evidence>
<keyword evidence="2" id="KW-1133">Transmembrane helix</keyword>
<dbReference type="Proteomes" id="UP000639396">
    <property type="component" value="Unassembled WGS sequence"/>
</dbReference>
<keyword evidence="5" id="KW-1185">Reference proteome</keyword>
<reference evidence="4" key="1">
    <citation type="submission" date="2020-09" db="EMBL/GenBank/DDBJ databases">
        <title>A novel bacterium of genus Paenibacillus, isolated from South China Sea.</title>
        <authorList>
            <person name="Huang H."/>
            <person name="Mo K."/>
            <person name="Hu Y."/>
        </authorList>
    </citation>
    <scope>NUCLEOTIDE SEQUENCE</scope>
    <source>
        <strain evidence="4">IB182363</strain>
    </source>
</reference>
<dbReference type="SUPFAM" id="SSF49879">
    <property type="entry name" value="SMAD/FHA domain"/>
    <property type="match status" value="1"/>
</dbReference>
<evidence type="ECO:0000256" key="1">
    <source>
        <dbReference type="SAM" id="MobiDB-lite"/>
    </source>
</evidence>
<feature type="transmembrane region" description="Helical" evidence="2">
    <location>
        <begin position="354"/>
        <end position="375"/>
    </location>
</feature>
<feature type="transmembrane region" description="Helical" evidence="2">
    <location>
        <begin position="329"/>
        <end position="348"/>
    </location>
</feature>
<dbReference type="EMBL" id="JACXJA010000038">
    <property type="protein sequence ID" value="MBD2865145.1"/>
    <property type="molecule type" value="Genomic_DNA"/>
</dbReference>
<comment type="caution">
    <text evidence="4">The sequence shown here is derived from an EMBL/GenBank/DDBJ whole genome shotgun (WGS) entry which is preliminary data.</text>
</comment>
<gene>
    <name evidence="4" type="ORF">IDH45_24490</name>
</gene>
<protein>
    <submittedName>
        <fullName evidence="4">FHA domain-containing protein</fullName>
    </submittedName>
</protein>
<organism evidence="4 5">
    <name type="scientific">Paenibacillus oceani</name>
    <dbReference type="NCBI Taxonomy" id="2772510"/>
    <lineage>
        <taxon>Bacteria</taxon>
        <taxon>Bacillati</taxon>
        <taxon>Bacillota</taxon>
        <taxon>Bacilli</taxon>
        <taxon>Bacillales</taxon>
        <taxon>Paenibacillaceae</taxon>
        <taxon>Paenibacillus</taxon>
    </lineage>
</organism>
<dbReference type="InterPro" id="IPR008984">
    <property type="entry name" value="SMAD_FHA_dom_sf"/>
</dbReference>
<dbReference type="Pfam" id="PF19909">
    <property type="entry name" value="DUF6382"/>
    <property type="match status" value="1"/>
</dbReference>
<dbReference type="InterPro" id="IPR000253">
    <property type="entry name" value="FHA_dom"/>
</dbReference>
<proteinExistence type="predicted"/>
<dbReference type="PROSITE" id="PS50006">
    <property type="entry name" value="FHA_DOMAIN"/>
    <property type="match status" value="1"/>
</dbReference>
<feature type="region of interest" description="Disordered" evidence="1">
    <location>
        <begin position="402"/>
        <end position="445"/>
    </location>
</feature>
<dbReference type="Gene3D" id="2.60.200.20">
    <property type="match status" value="1"/>
</dbReference>
<dbReference type="InterPro" id="IPR050923">
    <property type="entry name" value="Cell_Proc_Reg/RNA_Proc"/>
</dbReference>
<dbReference type="Pfam" id="PF00498">
    <property type="entry name" value="FHA"/>
    <property type="match status" value="1"/>
</dbReference>
<dbReference type="RefSeq" id="WP_190930767.1">
    <property type="nucleotide sequence ID" value="NZ_JACXJA010000038.1"/>
</dbReference>
<keyword evidence="2" id="KW-0472">Membrane</keyword>
<dbReference type="PANTHER" id="PTHR23308">
    <property type="entry name" value="NUCLEAR INHIBITOR OF PROTEIN PHOSPHATASE-1"/>
    <property type="match status" value="1"/>
</dbReference>
<sequence length="591" mass="64987">MERTWYGFNFDFVRHRGICLVLSGVQPIRYDDLERIGRRMLESNDIPGLLPLEIEEIDLQIRFRYDITGYKMLSQCMKSEKLALQTYYRLLLQCAKIIDDSKIYMLREEGYWLHEDFLFVCPESPDELKIVYVPVAAADAVLPGAKPPVREQFKELALRLSGCIDRIEGSEFSALMSVLRRERFEFHELKKQLSSYLDPVQTAPGAKPQLSPLDPEPGLTATPAHTDRRAAAMGGGPPNAGRSEARVSGPPNAGRSDGLSEPDAEPLNIPSWIGVRADSAATDRGGSSHPFPIWSGLEGIEEELAKSDPAIRSAEAAVEGRPLAPRQRLLAGAGAGAVLLLLWSFYPAEAPEGALIVWAGLTVLLLDAIFVFVLLRPGWPGKGKLHAIAQSYQAMEEREMTGLTGYMPPRKKEERLPPRSSTSAVPASAGSYSGHPNPEQNEPFSGLYGRQEAAAAAEPTTLLRAPDATVLLRPEGNGLHVEVEPDQSQYDELEVHKAGTVQRVPLKSERFVIGRDAGAADFTEDTAGVSKLHAEIVCERASYYAKDLGSKNGTLWNNEPMVPYKWYPLAEGDSLQIVHTRFVFVGKSVGT</sequence>
<name>A0A927H1V2_9BACL</name>